<sequence length="203" mass="23437">METKETAKTIQRLLSITETGLAFSRDEFDRERYLELRQLLGHLLADWSDLDGKELAELLRPTDFYATPLIDVRAVLVRDGKVCLVKGKNEKTWALPGGFCEVGLSPKENIVKEVQEETGFNVSVSRLLAIFDTNKFQFQSKQYAKLVFECQIEDGDFQPNTEIEDLAFFDIQSLPELSSKRTTKEQLEILWEIYQGDREQYLD</sequence>
<evidence type="ECO:0000259" key="3">
    <source>
        <dbReference type="PROSITE" id="PS51462"/>
    </source>
</evidence>
<evidence type="ECO:0000313" key="4">
    <source>
        <dbReference type="EMBL" id="SQF34195.1"/>
    </source>
</evidence>
<dbReference type="InterPro" id="IPR015797">
    <property type="entry name" value="NUDIX_hydrolase-like_dom_sf"/>
</dbReference>
<organism evidence="4 5">
    <name type="scientific">Streptococcus sanguinis</name>
    <dbReference type="NCBI Taxonomy" id="1305"/>
    <lineage>
        <taxon>Bacteria</taxon>
        <taxon>Bacillati</taxon>
        <taxon>Bacillota</taxon>
        <taxon>Bacilli</taxon>
        <taxon>Lactobacillales</taxon>
        <taxon>Streptococcaceae</taxon>
        <taxon>Streptococcus</taxon>
    </lineage>
</organism>
<dbReference type="Pfam" id="PF00293">
    <property type="entry name" value="NUDIX"/>
    <property type="match status" value="1"/>
</dbReference>
<name>A0A2X3V9S4_STRSA</name>
<dbReference type="GO" id="GO:0016787">
    <property type="term" value="F:hydrolase activity"/>
    <property type="evidence" value="ECO:0007669"/>
    <property type="project" value="UniProtKB-KW"/>
</dbReference>
<evidence type="ECO:0000256" key="1">
    <source>
        <dbReference type="ARBA" id="ARBA00001946"/>
    </source>
</evidence>
<dbReference type="PROSITE" id="PS51462">
    <property type="entry name" value="NUDIX"/>
    <property type="match status" value="1"/>
</dbReference>
<gene>
    <name evidence="4" type="primary">mutT</name>
    <name evidence="4" type="ORF">NCTC11085_00683</name>
</gene>
<dbReference type="Gene3D" id="3.90.79.10">
    <property type="entry name" value="Nucleoside Triphosphate Pyrophosphohydrolase"/>
    <property type="match status" value="1"/>
</dbReference>
<protein>
    <submittedName>
        <fullName evidence="4">Mutator protein</fullName>
    </submittedName>
</protein>
<dbReference type="PANTHER" id="PTHR43046:SF16">
    <property type="entry name" value="ADP-RIBOSE PYROPHOSPHATASE YJHB-RELATED"/>
    <property type="match status" value="1"/>
</dbReference>
<feature type="domain" description="Nudix hydrolase" evidence="3">
    <location>
        <begin position="67"/>
        <end position="194"/>
    </location>
</feature>
<comment type="cofactor">
    <cofactor evidence="1">
        <name>Mg(2+)</name>
        <dbReference type="ChEBI" id="CHEBI:18420"/>
    </cofactor>
</comment>
<dbReference type="InterPro" id="IPR000086">
    <property type="entry name" value="NUDIX_hydrolase_dom"/>
</dbReference>
<dbReference type="EMBL" id="LS483346">
    <property type="protein sequence ID" value="SQF34195.1"/>
    <property type="molecule type" value="Genomic_DNA"/>
</dbReference>
<dbReference type="InterPro" id="IPR059176">
    <property type="entry name" value="UDP-X_N"/>
</dbReference>
<dbReference type="RefSeq" id="WP_002925536.1">
    <property type="nucleotide sequence ID" value="NZ_CP071430.1"/>
</dbReference>
<dbReference type="PANTHER" id="PTHR43046">
    <property type="entry name" value="GDP-MANNOSE MANNOSYL HYDROLASE"/>
    <property type="match status" value="1"/>
</dbReference>
<proteinExistence type="predicted"/>
<dbReference type="Gene3D" id="6.10.250.1120">
    <property type="match status" value="1"/>
</dbReference>
<dbReference type="AlphaFoldDB" id="A0A2X3V9S4"/>
<dbReference type="SUPFAM" id="SSF55811">
    <property type="entry name" value="Nudix"/>
    <property type="match status" value="1"/>
</dbReference>
<dbReference type="Proteomes" id="UP000249623">
    <property type="component" value="Chromosome 1"/>
</dbReference>
<evidence type="ECO:0000256" key="2">
    <source>
        <dbReference type="ARBA" id="ARBA00022801"/>
    </source>
</evidence>
<evidence type="ECO:0000313" key="5">
    <source>
        <dbReference type="Proteomes" id="UP000249623"/>
    </source>
</evidence>
<reference evidence="4 5" key="1">
    <citation type="submission" date="2018-06" db="EMBL/GenBank/DDBJ databases">
        <authorList>
            <consortium name="Pathogen Informatics"/>
            <person name="Doyle S."/>
        </authorList>
    </citation>
    <scope>NUCLEOTIDE SEQUENCE [LARGE SCALE GENOMIC DNA]</scope>
    <source>
        <strain evidence="4 5">NCTC11085</strain>
    </source>
</reference>
<dbReference type="Pfam" id="PF12535">
    <property type="entry name" value="Nudix_N"/>
    <property type="match status" value="1"/>
</dbReference>
<accession>A0A2X3V9S4</accession>
<keyword evidence="2" id="KW-0378">Hydrolase</keyword>